<accession>A0ABV5W8A0</accession>
<dbReference type="PANTHER" id="PTHR43450">
    <property type="entry name" value="ASPARTYL-TRNA SYNTHETASE"/>
    <property type="match status" value="1"/>
</dbReference>
<feature type="binding site" evidence="9">
    <location>
        <position position="361"/>
    </location>
    <ligand>
        <name>L-aspartate</name>
        <dbReference type="ChEBI" id="CHEBI:29991"/>
    </ligand>
</feature>
<keyword evidence="5 9" id="KW-0547">Nucleotide-binding</keyword>
<dbReference type="EC" id="6.1.1.23" evidence="9"/>
<evidence type="ECO:0000256" key="8">
    <source>
        <dbReference type="ARBA" id="ARBA00023146"/>
    </source>
</evidence>
<evidence type="ECO:0000256" key="7">
    <source>
        <dbReference type="ARBA" id="ARBA00022917"/>
    </source>
</evidence>
<sequence length="435" mass="47982">MSTHSSVQPRTLCANLPDYAEQPVMLEGWVHSIRRLGGLAFLNVRDRSGIAQCVLEGELANAALAPESVVAVSGVAVLAPKAPGGAELRAASVDCLSAAAPLPFELNKKTIPARLDTMLDHRALSLRHPQTHATFTVQSALAGAFREFMSGRGFTQIFTPKLVAAGTEGGSNLFPVDYFGRRAYLAQSPQFYKQMMVGAGYERVFEIAPVYRAEEHDTSRHLNEYVSLDVEMGFIRSEEELMELEEELLRHMFGEVARTCGPELALLGVELPMPRDIPRIPVAEAQRILQQRYGKTSPKGDLDPEGERLLCRYVSELNKPAFVFVTRYPRDIRPMYAMPAPEDGTLTASFDLLFNGLEITTGGLRIHDYGQLADSIRERGLDPGSFAGYLDLFRYGMPPHGGFAIGLERLTSRLLGQANVREASAFPRDRSRLTP</sequence>
<feature type="binding site" evidence="9">
    <location>
        <begin position="220"/>
        <end position="222"/>
    </location>
    <ligand>
        <name>ATP</name>
        <dbReference type="ChEBI" id="CHEBI:30616"/>
    </ligand>
</feature>
<evidence type="ECO:0000313" key="12">
    <source>
        <dbReference type="Proteomes" id="UP001589619"/>
    </source>
</evidence>
<dbReference type="NCBIfam" id="TIGR00458">
    <property type="entry name" value="aspS_nondisc"/>
    <property type="match status" value="1"/>
</dbReference>
<feature type="binding site" evidence="9">
    <location>
        <position position="168"/>
    </location>
    <ligand>
        <name>L-aspartate</name>
        <dbReference type="ChEBI" id="CHEBI:29991"/>
    </ligand>
</feature>
<keyword evidence="7 9" id="KW-0648">Protein biosynthesis</keyword>
<comment type="subunit">
    <text evidence="9">Homodimer.</text>
</comment>
<keyword evidence="4 9" id="KW-0436">Ligase</keyword>
<feature type="binding site" evidence="9">
    <location>
        <begin position="212"/>
        <end position="214"/>
    </location>
    <ligand>
        <name>ATP</name>
        <dbReference type="ChEBI" id="CHEBI:30616"/>
    </ligand>
</feature>
<gene>
    <name evidence="9 11" type="primary">aspS</name>
    <name evidence="11" type="ORF">ACFFNY_34995</name>
</gene>
<feature type="binding site" evidence="9">
    <location>
        <position position="358"/>
    </location>
    <ligand>
        <name>ATP</name>
        <dbReference type="ChEBI" id="CHEBI:30616"/>
    </ligand>
</feature>
<dbReference type="Pfam" id="PF00152">
    <property type="entry name" value="tRNA-synt_2"/>
    <property type="match status" value="1"/>
</dbReference>
<name>A0ABV5W8A0_9BACL</name>
<evidence type="ECO:0000256" key="5">
    <source>
        <dbReference type="ARBA" id="ARBA00022741"/>
    </source>
</evidence>
<dbReference type="InterPro" id="IPR004365">
    <property type="entry name" value="NA-bd_OB_tRNA"/>
</dbReference>
<feature type="binding site" evidence="9">
    <location>
        <begin position="406"/>
        <end position="409"/>
    </location>
    <ligand>
        <name>ATP</name>
        <dbReference type="ChEBI" id="CHEBI:30616"/>
    </ligand>
</feature>
<dbReference type="CDD" id="cd00776">
    <property type="entry name" value="AsxRS_core"/>
    <property type="match status" value="1"/>
</dbReference>
<evidence type="ECO:0000256" key="9">
    <source>
        <dbReference type="HAMAP-Rule" id="MF_02075"/>
    </source>
</evidence>
<comment type="caution">
    <text evidence="11">The sequence shown here is derived from an EMBL/GenBank/DDBJ whole genome shotgun (WGS) entry which is preliminary data.</text>
</comment>
<keyword evidence="12" id="KW-1185">Reference proteome</keyword>
<dbReference type="GO" id="GO:0050560">
    <property type="term" value="F:aspartate-tRNA(Asn) ligase activity"/>
    <property type="evidence" value="ECO:0007669"/>
    <property type="project" value="UniProtKB-EC"/>
</dbReference>
<feature type="region of interest" description="Aspartate" evidence="9">
    <location>
        <begin position="190"/>
        <end position="193"/>
    </location>
</feature>
<evidence type="ECO:0000256" key="4">
    <source>
        <dbReference type="ARBA" id="ARBA00022598"/>
    </source>
</evidence>
<evidence type="ECO:0000256" key="6">
    <source>
        <dbReference type="ARBA" id="ARBA00022840"/>
    </source>
</evidence>
<dbReference type="NCBIfam" id="NF003483">
    <property type="entry name" value="PRK05159.1"/>
    <property type="match status" value="1"/>
</dbReference>
<evidence type="ECO:0000259" key="10">
    <source>
        <dbReference type="PROSITE" id="PS50862"/>
    </source>
</evidence>
<comment type="function">
    <text evidence="9">Aspartyl-tRNA synthetase with relaxed tRNA specificity since it is able to aspartylate not only its cognate tRNA(Asp) but also tRNA(Asn). Reaction proceeds in two steps: L-aspartate is first activated by ATP to form Asp-AMP and then transferred to the acceptor end of tRNA(Asp/Asn).</text>
</comment>
<dbReference type="InterPro" id="IPR004523">
    <property type="entry name" value="Asp-tRNA_synthase_2"/>
</dbReference>
<evidence type="ECO:0000256" key="1">
    <source>
        <dbReference type="ARBA" id="ARBA00004496"/>
    </source>
</evidence>
<feature type="binding site" evidence="9">
    <location>
        <position position="212"/>
    </location>
    <ligand>
        <name>L-aspartate</name>
        <dbReference type="ChEBI" id="CHEBI:29991"/>
    </ligand>
</feature>
<protein>
    <recommendedName>
        <fullName evidence="9">Aspartate--tRNA(Asp/Asn) ligase</fullName>
        <ecNumber evidence="9">6.1.1.23</ecNumber>
    </recommendedName>
    <alternativeName>
        <fullName evidence="9">Aspartyl-tRNA synthetase</fullName>
        <shortName evidence="9">AspRS</shortName>
    </alternativeName>
    <alternativeName>
        <fullName evidence="9">Non-discriminating aspartyl-tRNA synthetase</fullName>
        <shortName evidence="9">ND-AspRS</shortName>
    </alternativeName>
</protein>
<dbReference type="HAMAP" id="MF_02075">
    <property type="entry name" value="Asp_tRNA_synth_type2"/>
    <property type="match status" value="1"/>
</dbReference>
<reference evidence="11 12" key="1">
    <citation type="submission" date="2024-09" db="EMBL/GenBank/DDBJ databases">
        <authorList>
            <person name="Sun Q."/>
            <person name="Mori K."/>
        </authorList>
    </citation>
    <scope>NUCLEOTIDE SEQUENCE [LARGE SCALE GENOMIC DNA]</scope>
    <source>
        <strain evidence="11 12">JCM 12520</strain>
    </source>
</reference>
<dbReference type="Gene3D" id="3.30.930.10">
    <property type="entry name" value="Bira Bifunctional Protein, Domain 2"/>
    <property type="match status" value="1"/>
</dbReference>
<feature type="domain" description="Aminoacyl-transfer RNA synthetases class-II family profile" evidence="10">
    <location>
        <begin position="135"/>
        <end position="435"/>
    </location>
</feature>
<keyword evidence="3 9" id="KW-0963">Cytoplasm</keyword>
<evidence type="ECO:0000256" key="2">
    <source>
        <dbReference type="ARBA" id="ARBA00005312"/>
    </source>
</evidence>
<dbReference type="PROSITE" id="PS50862">
    <property type="entry name" value="AA_TRNA_LIGASE_II"/>
    <property type="match status" value="1"/>
</dbReference>
<dbReference type="SUPFAM" id="SSF55681">
    <property type="entry name" value="Class II aaRS and biotin synthetases"/>
    <property type="match status" value="1"/>
</dbReference>
<dbReference type="InterPro" id="IPR002312">
    <property type="entry name" value="Asp/Asn-tRNA-synth_IIb"/>
</dbReference>
<dbReference type="Proteomes" id="UP001589619">
    <property type="component" value="Unassembled WGS sequence"/>
</dbReference>
<feature type="site" description="Important for tRNA non-discrimination" evidence="9">
    <location>
        <position position="83"/>
    </location>
</feature>
<dbReference type="RefSeq" id="WP_344904350.1">
    <property type="nucleotide sequence ID" value="NZ_BAAAYO010000002.1"/>
</dbReference>
<dbReference type="InterPro" id="IPR045864">
    <property type="entry name" value="aa-tRNA-synth_II/BPL/LPL"/>
</dbReference>
<organism evidence="11 12">
    <name type="scientific">Paenibacillus hodogayensis</name>
    <dbReference type="NCBI Taxonomy" id="279208"/>
    <lineage>
        <taxon>Bacteria</taxon>
        <taxon>Bacillati</taxon>
        <taxon>Bacillota</taxon>
        <taxon>Bacilli</taxon>
        <taxon>Bacillales</taxon>
        <taxon>Paenibacillaceae</taxon>
        <taxon>Paenibacillus</taxon>
    </lineage>
</organism>
<evidence type="ECO:0000313" key="11">
    <source>
        <dbReference type="EMBL" id="MFB9756804.1"/>
    </source>
</evidence>
<keyword evidence="8 9" id="KW-0030">Aminoacyl-tRNA synthetase</keyword>
<dbReference type="Gene3D" id="2.40.50.140">
    <property type="entry name" value="Nucleic acid-binding proteins"/>
    <property type="match status" value="1"/>
</dbReference>
<dbReference type="PANTHER" id="PTHR43450:SF1">
    <property type="entry name" value="ASPARTATE--TRNA LIGASE, CYTOPLASMIC"/>
    <property type="match status" value="1"/>
</dbReference>
<proteinExistence type="inferred from homology"/>
<feature type="binding site" evidence="9">
    <location>
        <position position="365"/>
    </location>
    <ligand>
        <name>L-aspartate</name>
        <dbReference type="ChEBI" id="CHEBI:29991"/>
    </ligand>
</feature>
<dbReference type="PRINTS" id="PR01042">
    <property type="entry name" value="TRNASYNTHASP"/>
</dbReference>
<comment type="similarity">
    <text evidence="2 9">Belongs to the class-II aminoacyl-tRNA synthetase family. Type 2 subfamily.</text>
</comment>
<keyword evidence="6 9" id="KW-0067">ATP-binding</keyword>
<dbReference type="SUPFAM" id="SSF50249">
    <property type="entry name" value="Nucleic acid-binding proteins"/>
    <property type="match status" value="1"/>
</dbReference>
<dbReference type="InterPro" id="IPR004364">
    <property type="entry name" value="Aa-tRNA-synt_II"/>
</dbReference>
<dbReference type="InterPro" id="IPR012340">
    <property type="entry name" value="NA-bd_OB-fold"/>
</dbReference>
<dbReference type="InterPro" id="IPR006195">
    <property type="entry name" value="aa-tRNA-synth_II"/>
</dbReference>
<dbReference type="EMBL" id="JBHMAG010000029">
    <property type="protein sequence ID" value="MFB9756804.1"/>
    <property type="molecule type" value="Genomic_DNA"/>
</dbReference>
<evidence type="ECO:0000256" key="3">
    <source>
        <dbReference type="ARBA" id="ARBA00022490"/>
    </source>
</evidence>
<comment type="catalytic activity">
    <reaction evidence="9">
        <text>tRNA(Asx) + L-aspartate + ATP = L-aspartyl-tRNA(Asx) + AMP + diphosphate</text>
        <dbReference type="Rhea" id="RHEA:18349"/>
        <dbReference type="Rhea" id="RHEA-COMP:9710"/>
        <dbReference type="Rhea" id="RHEA-COMP:9711"/>
        <dbReference type="ChEBI" id="CHEBI:29991"/>
        <dbReference type="ChEBI" id="CHEBI:30616"/>
        <dbReference type="ChEBI" id="CHEBI:33019"/>
        <dbReference type="ChEBI" id="CHEBI:78442"/>
        <dbReference type="ChEBI" id="CHEBI:78516"/>
        <dbReference type="ChEBI" id="CHEBI:456215"/>
        <dbReference type="EC" id="6.1.1.23"/>
    </reaction>
</comment>
<dbReference type="Pfam" id="PF01336">
    <property type="entry name" value="tRNA_anti-codon"/>
    <property type="match status" value="1"/>
</dbReference>
<comment type="subcellular location">
    <subcellularLocation>
        <location evidence="1 9">Cytoplasm</location>
    </subcellularLocation>
</comment>